<dbReference type="EMBL" id="UINC01023000">
    <property type="protein sequence ID" value="SVA93790.1"/>
    <property type="molecule type" value="Genomic_DNA"/>
</dbReference>
<protein>
    <submittedName>
        <fullName evidence="2">Uncharacterized protein</fullName>
    </submittedName>
</protein>
<accession>A0A381ZX19</accession>
<dbReference type="AlphaFoldDB" id="A0A381ZX19"/>
<proteinExistence type="predicted"/>
<feature type="region of interest" description="Disordered" evidence="1">
    <location>
        <begin position="65"/>
        <end position="86"/>
    </location>
</feature>
<name>A0A381ZX19_9ZZZZ</name>
<sequence length="86" mass="9006">AARSAPPAPPIDNTELTPVANSGSEVAVANRTTPTKDLPKPVLKAMISAFFVSCVADIRIIAARPARTTHNRGNDKLSKMKAPSGK</sequence>
<feature type="compositionally biased region" description="Pro residues" evidence="1">
    <location>
        <begin position="1"/>
        <end position="10"/>
    </location>
</feature>
<reference evidence="2" key="1">
    <citation type="submission" date="2018-05" db="EMBL/GenBank/DDBJ databases">
        <authorList>
            <person name="Lanie J.A."/>
            <person name="Ng W.-L."/>
            <person name="Kazmierczak K.M."/>
            <person name="Andrzejewski T.M."/>
            <person name="Davidsen T.M."/>
            <person name="Wayne K.J."/>
            <person name="Tettelin H."/>
            <person name="Glass J.I."/>
            <person name="Rusch D."/>
            <person name="Podicherti R."/>
            <person name="Tsui H.-C.T."/>
            <person name="Winkler M.E."/>
        </authorList>
    </citation>
    <scope>NUCLEOTIDE SEQUENCE</scope>
</reference>
<organism evidence="2">
    <name type="scientific">marine metagenome</name>
    <dbReference type="NCBI Taxonomy" id="408172"/>
    <lineage>
        <taxon>unclassified sequences</taxon>
        <taxon>metagenomes</taxon>
        <taxon>ecological metagenomes</taxon>
    </lineage>
</organism>
<evidence type="ECO:0000313" key="2">
    <source>
        <dbReference type="EMBL" id="SVA93790.1"/>
    </source>
</evidence>
<feature type="compositionally biased region" description="Polar residues" evidence="1">
    <location>
        <begin position="14"/>
        <end position="35"/>
    </location>
</feature>
<gene>
    <name evidence="2" type="ORF">METZ01_LOCUS146644</name>
</gene>
<feature type="region of interest" description="Disordered" evidence="1">
    <location>
        <begin position="1"/>
        <end position="38"/>
    </location>
</feature>
<feature type="non-terminal residue" evidence="2">
    <location>
        <position position="1"/>
    </location>
</feature>
<evidence type="ECO:0000256" key="1">
    <source>
        <dbReference type="SAM" id="MobiDB-lite"/>
    </source>
</evidence>